<evidence type="ECO:0000313" key="3">
    <source>
        <dbReference type="Proteomes" id="UP000774570"/>
    </source>
</evidence>
<keyword evidence="3" id="KW-1185">Reference proteome</keyword>
<comment type="caution">
    <text evidence="2">The sequence shown here is derived from an EMBL/GenBank/DDBJ whole genome shotgun (WGS) entry which is preliminary data.</text>
</comment>
<gene>
    <name evidence="2" type="ORF">K1Y72_11505</name>
</gene>
<name>A0ABS7FRH6_9ACTN</name>
<proteinExistence type="predicted"/>
<reference evidence="2 3" key="1">
    <citation type="submission" date="2021-07" db="EMBL/GenBank/DDBJ databases">
        <title>Actinomadura sp. PM05-2 isolated from lichen.</title>
        <authorList>
            <person name="Somphong A."/>
            <person name="Phongsopitanun W."/>
            <person name="Tanasupawat S."/>
            <person name="Peongsungnone V."/>
        </authorList>
    </citation>
    <scope>NUCLEOTIDE SEQUENCE [LARGE SCALE GENOMIC DNA]</scope>
    <source>
        <strain evidence="2 3">PM05-2</strain>
    </source>
</reference>
<evidence type="ECO:0000313" key="2">
    <source>
        <dbReference type="EMBL" id="MBW8482998.1"/>
    </source>
</evidence>
<organism evidence="2 3">
    <name type="scientific">Actinomadura parmotrematis</name>
    <dbReference type="NCBI Taxonomy" id="2864039"/>
    <lineage>
        <taxon>Bacteria</taxon>
        <taxon>Bacillati</taxon>
        <taxon>Actinomycetota</taxon>
        <taxon>Actinomycetes</taxon>
        <taxon>Streptosporangiales</taxon>
        <taxon>Thermomonosporaceae</taxon>
        <taxon>Actinomadura</taxon>
    </lineage>
</organism>
<dbReference type="EMBL" id="JAIBOA010000006">
    <property type="protein sequence ID" value="MBW8482998.1"/>
    <property type="molecule type" value="Genomic_DNA"/>
</dbReference>
<sequence length="98" mass="10253">MAGNVGDTAHAPAEEAGAPGGTSRPGRAGGPLERLTVNLTARSSRALEEAVRMTGDSKTDTVNRAVQLYALIEEIITSGGTVYVREAGGDELQRLRFI</sequence>
<feature type="region of interest" description="Disordered" evidence="1">
    <location>
        <begin position="1"/>
        <end position="33"/>
    </location>
</feature>
<evidence type="ECO:0000256" key="1">
    <source>
        <dbReference type="SAM" id="MobiDB-lite"/>
    </source>
</evidence>
<protein>
    <submittedName>
        <fullName evidence="2">Uncharacterized protein</fullName>
    </submittedName>
</protein>
<dbReference type="CDD" id="cd22235">
    <property type="entry name" value="RHH_CopG_archaea"/>
    <property type="match status" value="1"/>
</dbReference>
<dbReference type="Proteomes" id="UP000774570">
    <property type="component" value="Unassembled WGS sequence"/>
</dbReference>
<accession>A0ABS7FRH6</accession>
<dbReference type="RefSeq" id="WP_220166207.1">
    <property type="nucleotide sequence ID" value="NZ_JAIBOA010000006.1"/>
</dbReference>